<feature type="region of interest" description="Disordered" evidence="3">
    <location>
        <begin position="268"/>
        <end position="306"/>
    </location>
</feature>
<evidence type="ECO:0000313" key="5">
    <source>
        <dbReference type="EMBL" id="GMI33403.1"/>
    </source>
</evidence>
<feature type="compositionally biased region" description="Basic and acidic residues" evidence="3">
    <location>
        <begin position="147"/>
        <end position="169"/>
    </location>
</feature>
<evidence type="ECO:0000256" key="3">
    <source>
        <dbReference type="SAM" id="MobiDB-lite"/>
    </source>
</evidence>
<keyword evidence="2" id="KW-0347">Helicase</keyword>
<dbReference type="Proteomes" id="UP001165065">
    <property type="component" value="Unassembled WGS sequence"/>
</dbReference>
<evidence type="ECO:0000259" key="4">
    <source>
        <dbReference type="PROSITE" id="PS51192"/>
    </source>
</evidence>
<accession>A0A9W7G620</accession>
<dbReference type="GO" id="GO:0003676">
    <property type="term" value="F:nucleic acid binding"/>
    <property type="evidence" value="ECO:0007669"/>
    <property type="project" value="InterPro"/>
</dbReference>
<dbReference type="GO" id="GO:0016787">
    <property type="term" value="F:hydrolase activity"/>
    <property type="evidence" value="ECO:0007669"/>
    <property type="project" value="UniProtKB-KW"/>
</dbReference>
<dbReference type="PANTHER" id="PTHR44533:SF4">
    <property type="entry name" value="DEAD_H RNA HELICASE, PUTATIVE-RELATED"/>
    <property type="match status" value="1"/>
</dbReference>
<dbReference type="OrthoDB" id="64767at2759"/>
<name>A0A9W7G620_9STRA</name>
<dbReference type="InterPro" id="IPR014001">
    <property type="entry name" value="Helicase_ATP-bd"/>
</dbReference>
<keyword evidence="1" id="KW-0378">Hydrolase</keyword>
<keyword evidence="2" id="KW-0067">ATP-binding</keyword>
<dbReference type="InterPro" id="IPR011545">
    <property type="entry name" value="DEAD/DEAH_box_helicase_dom"/>
</dbReference>
<dbReference type="PANTHER" id="PTHR44533">
    <property type="entry name" value="DEAD/H RNA HELICASE, PUTATIVE-RELATED"/>
    <property type="match status" value="1"/>
</dbReference>
<dbReference type="SMART" id="SM00487">
    <property type="entry name" value="DEXDc"/>
    <property type="match status" value="1"/>
</dbReference>
<keyword evidence="6" id="KW-1185">Reference proteome</keyword>
<dbReference type="EMBL" id="BRYA01000031">
    <property type="protein sequence ID" value="GMI33403.1"/>
    <property type="molecule type" value="Genomic_DNA"/>
</dbReference>
<feature type="region of interest" description="Disordered" evidence="3">
    <location>
        <begin position="146"/>
        <end position="180"/>
    </location>
</feature>
<dbReference type="InterPro" id="IPR052431">
    <property type="entry name" value="SKI2_subfamily_helicases"/>
</dbReference>
<dbReference type="Gene3D" id="3.40.50.300">
    <property type="entry name" value="P-loop containing nucleotide triphosphate hydrolases"/>
    <property type="match status" value="2"/>
</dbReference>
<organism evidence="5 6">
    <name type="scientific">Triparma columacea</name>
    <dbReference type="NCBI Taxonomy" id="722753"/>
    <lineage>
        <taxon>Eukaryota</taxon>
        <taxon>Sar</taxon>
        <taxon>Stramenopiles</taxon>
        <taxon>Ochrophyta</taxon>
        <taxon>Bolidophyceae</taxon>
        <taxon>Parmales</taxon>
        <taxon>Triparmaceae</taxon>
        <taxon>Triparma</taxon>
    </lineage>
</organism>
<dbReference type="GO" id="GO:0005737">
    <property type="term" value="C:cytoplasm"/>
    <property type="evidence" value="ECO:0007669"/>
    <property type="project" value="TreeGrafter"/>
</dbReference>
<feature type="compositionally biased region" description="Acidic residues" evidence="3">
    <location>
        <begin position="39"/>
        <end position="53"/>
    </location>
</feature>
<feature type="region of interest" description="Disordered" evidence="3">
    <location>
        <begin position="1"/>
        <end position="55"/>
    </location>
</feature>
<evidence type="ECO:0000256" key="1">
    <source>
        <dbReference type="ARBA" id="ARBA00022801"/>
    </source>
</evidence>
<proteinExistence type="predicted"/>
<keyword evidence="2" id="KW-0547">Nucleotide-binding</keyword>
<dbReference type="GO" id="GO:0005524">
    <property type="term" value="F:ATP binding"/>
    <property type="evidence" value="ECO:0007669"/>
    <property type="project" value="InterPro"/>
</dbReference>
<dbReference type="SUPFAM" id="SSF52540">
    <property type="entry name" value="P-loop containing nucleoside triphosphate hydrolases"/>
    <property type="match status" value="2"/>
</dbReference>
<evidence type="ECO:0000256" key="2">
    <source>
        <dbReference type="ARBA" id="ARBA00022806"/>
    </source>
</evidence>
<feature type="compositionally biased region" description="Basic and acidic residues" evidence="3">
    <location>
        <begin position="269"/>
        <end position="282"/>
    </location>
</feature>
<dbReference type="Pfam" id="PF00270">
    <property type="entry name" value="DEAD"/>
    <property type="match status" value="1"/>
</dbReference>
<dbReference type="PROSITE" id="PS51192">
    <property type="entry name" value="HELICASE_ATP_BIND_1"/>
    <property type="match status" value="1"/>
</dbReference>
<gene>
    <name evidence="5" type="ORF">TrCOL_g5361</name>
</gene>
<evidence type="ECO:0000313" key="6">
    <source>
        <dbReference type="Proteomes" id="UP001165065"/>
    </source>
</evidence>
<feature type="domain" description="Helicase ATP-binding" evidence="4">
    <location>
        <begin position="368"/>
        <end position="541"/>
    </location>
</feature>
<dbReference type="InterPro" id="IPR027417">
    <property type="entry name" value="P-loop_NTPase"/>
</dbReference>
<comment type="caution">
    <text evidence="5">The sequence shown here is derived from an EMBL/GenBank/DDBJ whole genome shotgun (WGS) entry which is preliminary data.</text>
</comment>
<protein>
    <recommendedName>
        <fullName evidence="4">Helicase ATP-binding domain-containing protein</fullName>
    </recommendedName>
</protein>
<dbReference type="GO" id="GO:0004386">
    <property type="term" value="F:helicase activity"/>
    <property type="evidence" value="ECO:0007669"/>
    <property type="project" value="UniProtKB-KW"/>
</dbReference>
<reference evidence="6" key="1">
    <citation type="journal article" date="2023" name="Commun. Biol.">
        <title>Genome analysis of Parmales, the sister group of diatoms, reveals the evolutionary specialization of diatoms from phago-mixotrophs to photoautotrophs.</title>
        <authorList>
            <person name="Ban H."/>
            <person name="Sato S."/>
            <person name="Yoshikawa S."/>
            <person name="Yamada K."/>
            <person name="Nakamura Y."/>
            <person name="Ichinomiya M."/>
            <person name="Sato N."/>
            <person name="Blanc-Mathieu R."/>
            <person name="Endo H."/>
            <person name="Kuwata A."/>
            <person name="Ogata H."/>
        </authorList>
    </citation>
    <scope>NUCLEOTIDE SEQUENCE [LARGE SCALE GENOMIC DNA]</scope>
</reference>
<sequence>MNPNRPLTPKIGGVTLPTQSSNPRSDLRKSPTPVRPPEDAIEVSEDAPDEEEISQQATALRTFDRYWIERKSVMHTSGFKKTYDSKLKRHSRTYKTASSIPLILRDMGPPKESVFDPRLVWEKERPFYLETLNTKGIATLAISSETPTKKKEKEKEKKVKEKKLSKSETIKLQNSKRMNQKVHVKDIEKMSNNNSLESLQAAKVDTDFGKLQRMLKMLHMSVLDLKQGKESASEEEVFDILWALQEMKTFREAEEGLMLEKVAKKAAKKDKATASKEVGNKEKKIKKSSFKGKGLDSMAPPPLSDTARSLKTLYDQTEFKDSLKHARKLLESKKDIVSFQMTNMHDRLPPLSKYNRKFKLENWQCRVLDAIDNSISTVVCAPTSSGKTLLSTYTCARVDPTSCVLFVLPSEVLVWQVAATYYQFFEGNVTLCTESIGFQDQGGKAQVYIGTPRALEIALTKARGIAGQEMVSGEREFMVLDGGFSFDYLVLDEVHTLNGPEGDALQRIIKCLTCPVLALSATIGNANQLRKWFQSIGDKREYGMITSDKASDGEHEVMLVEHFARFINLQRFVVSSPPNCDTPTYELTRLHPIAVMSPERTRNNPEVIDSLSMTPVDLMDCYKKLQETFPDEITEADSPRGFFGALAQGERVTLKMAKLYENRLKEILINVGRDFPERFEQFWISFKPPKLNTTPSSDVTPDQLYQTVDSLKKRSMLPAVAFQLSTMGAFKMFHSLLSSMEEAQNRQYPTYKADLIAKGQEKARLRKIAAGKAEKGNNKDAEEEAKAGFDEEDLSQVDVHQPHPSFVLSAVTSHLKLAEVEDVRNAMAKAGEPIEMHHALIRGLRRGLAIYTDEVGFACYRRQVQILAQKGRIAVVFSDEALAYGVNMPFRTCLFCGDMGDALTPLIAQQMQGRAGRRGMDVQGNIVYLGLGWEKIEELMIGKIDEVTGKEPRYPLMALQRALAASNDPDDANFIHGRSVDTSKMSPQEKEAHAKWSKMSSTFETSLLFMRKHQHCSPTINEATGSRLCGQTLQEFCEGKATSSYKEKTEYVVEKLGFCHPDGGLAMDHNVVSMAWEIGVLWPSVAVGVVSCIDTLYTHFILNQRRSPDNIGDQNAFIAALLQIIDRCPAYEEVESLQSLLKVSNNEGSKKVVDDVGKELYEDIEEDLRQSYGKVLSLSVLDRSEISGLALPLMDESVANGGLGPSLDGSLFSMLLTKRKGFNSGTPFHRRNELKGRLVRFGEILRRINNNIQQPHGKYRELFQYTNKCFSAVRYSTMDLMNQTSNDEGSA</sequence>